<evidence type="ECO:0000313" key="2">
    <source>
        <dbReference type="Proteomes" id="UP001489719"/>
    </source>
</evidence>
<dbReference type="Proteomes" id="UP001489719">
    <property type="component" value="Unassembled WGS sequence"/>
</dbReference>
<dbReference type="EMBL" id="MU970220">
    <property type="protein sequence ID" value="KAK9319153.1"/>
    <property type="molecule type" value="Genomic_DNA"/>
</dbReference>
<protein>
    <submittedName>
        <fullName evidence="1">Major facilitator superfamily domain-containing protein</fullName>
    </submittedName>
</protein>
<comment type="caution">
    <text evidence="1">The sequence shown here is derived from an EMBL/GenBank/DDBJ whole genome shotgun (WGS) entry which is preliminary data.</text>
</comment>
<proteinExistence type="predicted"/>
<sequence>MITAPSLPERPVDPHPLHHIKMTAGKAASTSRYVLGILQPDCDDDDVTGTVAMIAHDEPVESGNAVSDYVNENSSRSKRPEKTRNGIILHPQPKDDPNDPLNWPTWRRDAALAVIGFHCMVGGGQTPILAAGFSTLAAEFKVSLSTVAYLVGGYMLALGFGSVVMSPTAILYGKRVTYLLGTLIFLACALWAGGSHSFASLLAARIVMGFGVAPCESLPSATIAEIYFLHERAYRLGIYTLLLLGGKNLVPLVSGFIISNLGWNWVFWIVAMVVGFDFVMIFFFVPETWFERNPVPHDKRSQIETASAREARALSLKSRSRSSLHTSLSAYPEHVTRQYSGIDERVVETDTTMSEEEKLGAQEKEGSLEPLSLKPSCLPITPLRAVSMADLDNGLPTPRSGISSLPSPPVSPVRHAHFHAIDDPEADAVFSITSAHNPKKSFREQLTITNGRLSKDPWWKAALRPLVLFAYPAILFSTLMYALSVIWLIVMSESVSEVFRHRPYNMSSTTVGLLYISPFVGGILGTAVAGRISDVIVRAMTKRNKGTYEPEFRLLMVFTVAVSVAIGLMGFGWSAHDDNVWVVPTVFFGIISFGCCLGSTTAITFAVDSYKMYAGEALVTLNLTKNVLGFVFSLFTNAFIEHAGTKTTFITFGCIQLLVCLLAIPMYVYGKVFRRWTDQKQMMRYLR</sequence>
<keyword evidence="2" id="KW-1185">Reference proteome</keyword>
<reference evidence="2" key="1">
    <citation type="journal article" date="2024" name="Front. Bioeng. Biotechnol.">
        <title>Genome-scale model development and genomic sequencing of the oleaginous clade Lipomyces.</title>
        <authorList>
            <person name="Czajka J.J."/>
            <person name="Han Y."/>
            <person name="Kim J."/>
            <person name="Mondo S.J."/>
            <person name="Hofstad B.A."/>
            <person name="Robles A."/>
            <person name="Haridas S."/>
            <person name="Riley R."/>
            <person name="LaButti K."/>
            <person name="Pangilinan J."/>
            <person name="Andreopoulos W."/>
            <person name="Lipzen A."/>
            <person name="Yan J."/>
            <person name="Wang M."/>
            <person name="Ng V."/>
            <person name="Grigoriev I.V."/>
            <person name="Spatafora J.W."/>
            <person name="Magnuson J.K."/>
            <person name="Baker S.E."/>
            <person name="Pomraning K.R."/>
        </authorList>
    </citation>
    <scope>NUCLEOTIDE SEQUENCE [LARGE SCALE GENOMIC DNA]</scope>
    <source>
        <strain evidence="2">CBS 10300</strain>
    </source>
</reference>
<organism evidence="1 2">
    <name type="scientific">Lipomyces orientalis</name>
    <dbReference type="NCBI Taxonomy" id="1233043"/>
    <lineage>
        <taxon>Eukaryota</taxon>
        <taxon>Fungi</taxon>
        <taxon>Dikarya</taxon>
        <taxon>Ascomycota</taxon>
        <taxon>Saccharomycotina</taxon>
        <taxon>Lipomycetes</taxon>
        <taxon>Lipomycetales</taxon>
        <taxon>Lipomycetaceae</taxon>
        <taxon>Lipomyces</taxon>
    </lineage>
</organism>
<accession>A0ACC3TD73</accession>
<evidence type="ECO:0000313" key="1">
    <source>
        <dbReference type="EMBL" id="KAK9319153.1"/>
    </source>
</evidence>
<gene>
    <name evidence="1" type="ORF">V1517DRAFT_333470</name>
</gene>
<name>A0ACC3TD73_9ASCO</name>